<accession>A0ABR2ZTB5</accession>
<keyword evidence="3" id="KW-0805">Transcription regulation</keyword>
<feature type="compositionally biased region" description="Polar residues" evidence="7">
    <location>
        <begin position="279"/>
        <end position="289"/>
    </location>
</feature>
<feature type="compositionally biased region" description="Low complexity" evidence="7">
    <location>
        <begin position="21"/>
        <end position="35"/>
    </location>
</feature>
<comment type="caution">
    <text evidence="9">The sequence shown here is derived from an EMBL/GenBank/DDBJ whole genome shotgun (WGS) entry which is preliminary data.</text>
</comment>
<dbReference type="Gene3D" id="4.10.240.10">
    <property type="entry name" value="Zn(2)-C6 fungal-type DNA-binding domain"/>
    <property type="match status" value="1"/>
</dbReference>
<keyword evidence="10" id="KW-1185">Reference proteome</keyword>
<dbReference type="Proteomes" id="UP001437256">
    <property type="component" value="Unassembled WGS sequence"/>
</dbReference>
<feature type="region of interest" description="Disordered" evidence="7">
    <location>
        <begin position="912"/>
        <end position="1001"/>
    </location>
</feature>
<gene>
    <name evidence="9" type="ORF">AAF712_008208</name>
</gene>
<proteinExistence type="predicted"/>
<evidence type="ECO:0000313" key="9">
    <source>
        <dbReference type="EMBL" id="KAL0064811.1"/>
    </source>
</evidence>
<sequence>MSNWNNGEQGYPNGNYAQHGQQSFSQSQAPYSSSQFPGFSTSTQYPTRSPNHNNLYLPNVQQNNAGYAVESPQQQQRYSPNHSPHTSFSNSQSLNSTLSIPPGSYPNAPNSQTFNFSASPTQTNGFDQTPSPNTTLYNLPMTNYDESHNQSSHVPQSYYSSPTNVHLQPPTKRPRPDAQFDDVADDVIEGGKGEHKDNQKGKTGACSRCKSLKVRCEFKTDTDPCKRCLNGGHECMIPGRKKRRTPPKREHLLAEIQKQAETIDKLMSQLAGAGESKKNVPNSSASDIVSGTSSPPILSPSSGSYFDEPSNGMSAEKNKVVEDWIVKARESLAEFGGFIGLGGGMPKKYIVKEDPEDSPSEDEGVFEDDEDDDADTYEIAVVDSDGSSPKLHPDIARRRSRTRSRRDSTSSNGSLLQRKRDFGTELATIPSEAAPFGLMAKMTLKGQRGNSTEPEVPGVSAENGEEHDTGLANAHFFKASPSTDTKRTHVNIPPQAPAILVRGVVSPTEAEELFTLFFDTINPSVSLVDPVLYTAQRTVHRSPFLFTVICAIASRFYTKKPELYSQAMSYAQLAAGSSLIGGQKNVEMCMAYMLMSLYPAPFKRYEDSRSYMYLGLAIRVAIELNLHLPPTAKPHNEVHAREQLNRTRVWLNCFNLDRSTSSQYGKRPIISSIDFMANHSENWWSSSDHNMKNFDIHISCYNAELKIMGKFIESIYSDPTHPTGLNKDLNFEELAINTDEELQQLQQKWWPILHANVDMQDPQGVFRIGLLKLAYSYSRLIALSYGFQHAFGKNANNNQNEKSFLMRCLSAATDVITAVVDYNNRENSWIYVRHGPDAQSVFIVFAAAFLVKILQPKFAPHIDDAARAEILQRVQSTINYLGSPQVGMDERYGPKMYAKFLKNLLASPLVTSGGDVSRRRSTKRSPTSATSSSMDISNHSNQIAGTGNGSASNHPSPSTTHSLSPPASHEAMSFDQFAPPNGNADPFAPPPSSFNMGAGSSSQYDTNALDMNLGLNDYFTASTAPAAPLTDEEMIQSMSMNMQQSLSDPNQQWQVPGMSWLAQYNFQNDAQMMYGQPQYNAAQS</sequence>
<feature type="compositionally biased region" description="Polar residues" evidence="7">
    <location>
        <begin position="107"/>
        <end position="141"/>
    </location>
</feature>
<feature type="compositionally biased region" description="Low complexity" evidence="7">
    <location>
        <begin position="290"/>
        <end position="304"/>
    </location>
</feature>
<feature type="compositionally biased region" description="Polar residues" evidence="7">
    <location>
        <begin position="149"/>
        <end position="166"/>
    </location>
</feature>
<evidence type="ECO:0000256" key="5">
    <source>
        <dbReference type="ARBA" id="ARBA00023163"/>
    </source>
</evidence>
<feature type="region of interest" description="Disordered" evidence="7">
    <location>
        <begin position="272"/>
        <end position="310"/>
    </location>
</feature>
<feature type="compositionally biased region" description="Low complexity" evidence="7">
    <location>
        <begin position="924"/>
        <end position="933"/>
    </location>
</feature>
<feature type="compositionally biased region" description="Polar residues" evidence="7">
    <location>
        <begin position="934"/>
        <end position="945"/>
    </location>
</feature>
<dbReference type="PANTHER" id="PTHR31845">
    <property type="entry name" value="FINGER DOMAIN PROTEIN, PUTATIVE-RELATED"/>
    <property type="match status" value="1"/>
</dbReference>
<dbReference type="SUPFAM" id="SSF57701">
    <property type="entry name" value="Zn2/Cys6 DNA-binding domain"/>
    <property type="match status" value="1"/>
</dbReference>
<dbReference type="InterPro" id="IPR036864">
    <property type="entry name" value="Zn2-C6_fun-type_DNA-bd_sf"/>
</dbReference>
<dbReference type="SMART" id="SM00066">
    <property type="entry name" value="GAL4"/>
    <property type="match status" value="1"/>
</dbReference>
<feature type="compositionally biased region" description="Low complexity" evidence="7">
    <location>
        <begin position="950"/>
        <end position="969"/>
    </location>
</feature>
<evidence type="ECO:0000313" key="10">
    <source>
        <dbReference type="Proteomes" id="UP001437256"/>
    </source>
</evidence>
<evidence type="ECO:0000256" key="6">
    <source>
        <dbReference type="ARBA" id="ARBA00023242"/>
    </source>
</evidence>
<dbReference type="EMBL" id="JBBXMP010000056">
    <property type="protein sequence ID" value="KAL0064811.1"/>
    <property type="molecule type" value="Genomic_DNA"/>
</dbReference>
<keyword evidence="4" id="KW-0238">DNA-binding</keyword>
<name>A0ABR2ZTB5_9AGAR</name>
<keyword evidence="2" id="KW-0479">Metal-binding</keyword>
<feature type="domain" description="Zn(2)-C6 fungal-type" evidence="8">
    <location>
        <begin position="205"/>
        <end position="237"/>
    </location>
</feature>
<feature type="region of interest" description="Disordered" evidence="7">
    <location>
        <begin position="447"/>
        <end position="466"/>
    </location>
</feature>
<feature type="compositionally biased region" description="Polar residues" evidence="7">
    <location>
        <begin position="36"/>
        <end position="99"/>
    </location>
</feature>
<organism evidence="9 10">
    <name type="scientific">Marasmius tenuissimus</name>
    <dbReference type="NCBI Taxonomy" id="585030"/>
    <lineage>
        <taxon>Eukaryota</taxon>
        <taxon>Fungi</taxon>
        <taxon>Dikarya</taxon>
        <taxon>Basidiomycota</taxon>
        <taxon>Agaricomycotina</taxon>
        <taxon>Agaricomycetes</taxon>
        <taxon>Agaricomycetidae</taxon>
        <taxon>Agaricales</taxon>
        <taxon>Marasmiineae</taxon>
        <taxon>Marasmiaceae</taxon>
        <taxon>Marasmius</taxon>
    </lineage>
</organism>
<dbReference type="Pfam" id="PF04082">
    <property type="entry name" value="Fungal_trans"/>
    <property type="match status" value="1"/>
</dbReference>
<feature type="region of interest" description="Disordered" evidence="7">
    <location>
        <begin position="1"/>
        <end position="179"/>
    </location>
</feature>
<dbReference type="SMART" id="SM00906">
    <property type="entry name" value="Fungal_trans"/>
    <property type="match status" value="1"/>
</dbReference>
<dbReference type="PROSITE" id="PS50048">
    <property type="entry name" value="ZN2_CY6_FUNGAL_2"/>
    <property type="match status" value="1"/>
</dbReference>
<dbReference type="Pfam" id="PF00172">
    <property type="entry name" value="Zn_clus"/>
    <property type="match status" value="1"/>
</dbReference>
<feature type="region of interest" description="Disordered" evidence="7">
    <location>
        <begin position="349"/>
        <end position="423"/>
    </location>
</feature>
<dbReference type="InterPro" id="IPR051089">
    <property type="entry name" value="prtT"/>
</dbReference>
<evidence type="ECO:0000256" key="3">
    <source>
        <dbReference type="ARBA" id="ARBA00023015"/>
    </source>
</evidence>
<evidence type="ECO:0000256" key="1">
    <source>
        <dbReference type="ARBA" id="ARBA00004123"/>
    </source>
</evidence>
<evidence type="ECO:0000256" key="7">
    <source>
        <dbReference type="SAM" id="MobiDB-lite"/>
    </source>
</evidence>
<dbReference type="InterPro" id="IPR001138">
    <property type="entry name" value="Zn2Cys6_DnaBD"/>
</dbReference>
<evidence type="ECO:0000259" key="8">
    <source>
        <dbReference type="PROSITE" id="PS50048"/>
    </source>
</evidence>
<evidence type="ECO:0000256" key="2">
    <source>
        <dbReference type="ARBA" id="ARBA00022723"/>
    </source>
</evidence>
<dbReference type="InterPro" id="IPR007219">
    <property type="entry name" value="XnlR_reg_dom"/>
</dbReference>
<keyword evidence="6" id="KW-0539">Nucleus</keyword>
<reference evidence="9 10" key="1">
    <citation type="submission" date="2024-05" db="EMBL/GenBank/DDBJ databases">
        <title>A draft genome resource for the thread blight pathogen Marasmius tenuissimus strain MS-2.</title>
        <authorList>
            <person name="Yulfo-Soto G.E."/>
            <person name="Baruah I.K."/>
            <person name="Amoako-Attah I."/>
            <person name="Bukari Y."/>
            <person name="Meinhardt L.W."/>
            <person name="Bailey B.A."/>
            <person name="Cohen S.P."/>
        </authorList>
    </citation>
    <scope>NUCLEOTIDE SEQUENCE [LARGE SCALE GENOMIC DNA]</scope>
    <source>
        <strain evidence="9 10">MS-2</strain>
    </source>
</reference>
<dbReference type="CDD" id="cd12148">
    <property type="entry name" value="fungal_TF_MHR"/>
    <property type="match status" value="1"/>
</dbReference>
<dbReference type="CDD" id="cd00067">
    <property type="entry name" value="GAL4"/>
    <property type="match status" value="1"/>
</dbReference>
<comment type="subcellular location">
    <subcellularLocation>
        <location evidence="1">Nucleus</location>
    </subcellularLocation>
</comment>
<evidence type="ECO:0000256" key="4">
    <source>
        <dbReference type="ARBA" id="ARBA00023125"/>
    </source>
</evidence>
<dbReference type="PANTHER" id="PTHR31845:SF19">
    <property type="entry name" value="TRANSCRIPTION FACTOR DOMAIN-CONTAINING PROTEIN"/>
    <property type="match status" value="1"/>
</dbReference>
<protein>
    <recommendedName>
        <fullName evidence="8">Zn(2)-C6 fungal-type domain-containing protein</fullName>
    </recommendedName>
</protein>
<feature type="compositionally biased region" description="Acidic residues" evidence="7">
    <location>
        <begin position="354"/>
        <end position="376"/>
    </location>
</feature>
<dbReference type="PROSITE" id="PS00463">
    <property type="entry name" value="ZN2_CY6_FUNGAL_1"/>
    <property type="match status" value="1"/>
</dbReference>
<keyword evidence="5" id="KW-0804">Transcription</keyword>